<dbReference type="RefSeq" id="WP_113056427.1">
    <property type="nucleotide sequence ID" value="NZ_CP175536.1"/>
</dbReference>
<feature type="transmembrane region" description="Helical" evidence="2">
    <location>
        <begin position="83"/>
        <end position="102"/>
    </location>
</feature>
<dbReference type="InterPro" id="IPR013094">
    <property type="entry name" value="AB_hydrolase_3"/>
</dbReference>
<keyword evidence="2" id="KW-1133">Transmembrane helix</keyword>
<dbReference type="GO" id="GO:0016787">
    <property type="term" value="F:hydrolase activity"/>
    <property type="evidence" value="ECO:0007669"/>
    <property type="project" value="UniProtKB-KW"/>
</dbReference>
<dbReference type="AlphaFoldDB" id="A0A329QAU3"/>
<dbReference type="InterPro" id="IPR029058">
    <property type="entry name" value="AB_hydrolase_fold"/>
</dbReference>
<feature type="transmembrane region" description="Helical" evidence="2">
    <location>
        <begin position="7"/>
        <end position="23"/>
    </location>
</feature>
<dbReference type="PANTHER" id="PTHR48081:SF6">
    <property type="entry name" value="PEPTIDASE S9 PROLYL OLIGOPEPTIDASE CATALYTIC DOMAIN-CONTAINING PROTEIN"/>
    <property type="match status" value="1"/>
</dbReference>
<sequence length="460" mass="51175">MKFSMRLYGVIVGLITILLSWSQSFFINYLIPLGIVAMVVSVIHILVVKKHLNEKVYRAWLGISALFIATEILWMIFDKIGLFVVAQISFVITGFALIIFALGMHKKMNRSFKSLTLRISKWVLVLVLMLGTSILILFTATPKPVALYLQSSSGAENTYTAEPSTTTIIDGKYHLTTNIQYGEKYPRSFLNIITPDGPFDKERPTYFYVHGGGFIAGDSIGGDPNAGAASNTMLYHYELMVDHGYNVVTINYALAPEYIHPTPIKQLSEAVQYMQQNGKQYGINMNNVIFGGGSAGGFIAADFVTIQANPEYAKEMDINPVIELADIKALVLEVPILDFSRGHRTVTEDIVTDYIFAQSGSAYIGQPVVSADKDILQSLNVIPRATSNFPPTFITDGNTGTFPDQAEDYYNRLKELGVKTDLYIPELNESKEVHGYMNTIDTKATRTYIQRKLAFLDSLD</sequence>
<feature type="domain" description="Alpha/beta hydrolase fold-3" evidence="3">
    <location>
        <begin position="207"/>
        <end position="423"/>
    </location>
</feature>
<keyword evidence="2" id="KW-0812">Transmembrane</keyword>
<name>A0A329QAU3_9BACL</name>
<protein>
    <recommendedName>
        <fullName evidence="3">Alpha/beta hydrolase fold-3 domain-containing protein</fullName>
    </recommendedName>
</protein>
<evidence type="ECO:0000313" key="5">
    <source>
        <dbReference type="Proteomes" id="UP000250642"/>
    </source>
</evidence>
<reference evidence="4 5" key="1">
    <citation type="submission" date="2018-04" db="EMBL/GenBank/DDBJ databases">
        <title>Paenibacillus taichungensis Genome sequencing and assembly.</title>
        <authorList>
            <person name="Xu J."/>
            <person name="Rensing C."/>
            <person name="Mazhar H.S."/>
        </authorList>
    </citation>
    <scope>NUCLEOTIDE SEQUENCE [LARGE SCALE GENOMIC DNA]</scope>
    <source>
        <strain evidence="4 5">NC1</strain>
    </source>
</reference>
<comment type="caution">
    <text evidence="4">The sequence shown here is derived from an EMBL/GenBank/DDBJ whole genome shotgun (WGS) entry which is preliminary data.</text>
</comment>
<feature type="transmembrane region" description="Helical" evidence="2">
    <location>
        <begin position="122"/>
        <end position="140"/>
    </location>
</feature>
<dbReference type="InterPro" id="IPR050300">
    <property type="entry name" value="GDXG_lipolytic_enzyme"/>
</dbReference>
<dbReference type="Proteomes" id="UP000250642">
    <property type="component" value="Unassembled WGS sequence"/>
</dbReference>
<feature type="transmembrane region" description="Helical" evidence="2">
    <location>
        <begin position="59"/>
        <end position="77"/>
    </location>
</feature>
<accession>A0A329QAU3</accession>
<evidence type="ECO:0000313" key="4">
    <source>
        <dbReference type="EMBL" id="RAW09520.1"/>
    </source>
</evidence>
<dbReference type="Gene3D" id="3.40.50.1820">
    <property type="entry name" value="alpha/beta hydrolase"/>
    <property type="match status" value="1"/>
</dbReference>
<keyword evidence="2" id="KW-0472">Membrane</keyword>
<feature type="transmembrane region" description="Helical" evidence="2">
    <location>
        <begin position="29"/>
        <end position="47"/>
    </location>
</feature>
<proteinExistence type="predicted"/>
<dbReference type="Pfam" id="PF07859">
    <property type="entry name" value="Abhydrolase_3"/>
    <property type="match status" value="1"/>
</dbReference>
<dbReference type="PANTHER" id="PTHR48081">
    <property type="entry name" value="AB HYDROLASE SUPERFAMILY PROTEIN C4A8.06C"/>
    <property type="match status" value="1"/>
</dbReference>
<evidence type="ECO:0000259" key="3">
    <source>
        <dbReference type="Pfam" id="PF07859"/>
    </source>
</evidence>
<evidence type="ECO:0000256" key="2">
    <source>
        <dbReference type="SAM" id="Phobius"/>
    </source>
</evidence>
<gene>
    <name evidence="4" type="ORF">DC345_31005</name>
</gene>
<dbReference type="SUPFAM" id="SSF53474">
    <property type="entry name" value="alpha/beta-Hydrolases"/>
    <property type="match status" value="1"/>
</dbReference>
<keyword evidence="1" id="KW-0378">Hydrolase</keyword>
<dbReference type="EMBL" id="QEVW01000039">
    <property type="protein sequence ID" value="RAW09520.1"/>
    <property type="molecule type" value="Genomic_DNA"/>
</dbReference>
<organism evidence="4 5">
    <name type="scientific">Paenibacillus taichungensis</name>
    <dbReference type="NCBI Taxonomy" id="484184"/>
    <lineage>
        <taxon>Bacteria</taxon>
        <taxon>Bacillati</taxon>
        <taxon>Bacillota</taxon>
        <taxon>Bacilli</taxon>
        <taxon>Bacillales</taxon>
        <taxon>Paenibacillaceae</taxon>
        <taxon>Paenibacillus</taxon>
    </lineage>
</organism>
<evidence type="ECO:0000256" key="1">
    <source>
        <dbReference type="ARBA" id="ARBA00022801"/>
    </source>
</evidence>